<name>A0A5N6UX08_ASPTM</name>
<dbReference type="AlphaFoldDB" id="A0A5N6UX08"/>
<protein>
    <submittedName>
        <fullName evidence="2">Uncharacterized protein</fullName>
    </submittedName>
</protein>
<feature type="region of interest" description="Disordered" evidence="1">
    <location>
        <begin position="374"/>
        <end position="435"/>
    </location>
</feature>
<feature type="region of interest" description="Disordered" evidence="1">
    <location>
        <begin position="1"/>
        <end position="26"/>
    </location>
</feature>
<organism evidence="2 3">
    <name type="scientific">Aspergillus tamarii</name>
    <dbReference type="NCBI Taxonomy" id="41984"/>
    <lineage>
        <taxon>Eukaryota</taxon>
        <taxon>Fungi</taxon>
        <taxon>Dikarya</taxon>
        <taxon>Ascomycota</taxon>
        <taxon>Pezizomycotina</taxon>
        <taxon>Eurotiomycetes</taxon>
        <taxon>Eurotiomycetidae</taxon>
        <taxon>Eurotiales</taxon>
        <taxon>Aspergillaceae</taxon>
        <taxon>Aspergillus</taxon>
        <taxon>Aspergillus subgen. Circumdati</taxon>
    </lineage>
</organism>
<evidence type="ECO:0000313" key="2">
    <source>
        <dbReference type="EMBL" id="KAE8162990.1"/>
    </source>
</evidence>
<keyword evidence="3" id="KW-1185">Reference proteome</keyword>
<accession>A0A5N6UX08</accession>
<feature type="region of interest" description="Disordered" evidence="1">
    <location>
        <begin position="220"/>
        <end position="310"/>
    </location>
</feature>
<reference evidence="2 3" key="1">
    <citation type="submission" date="2019-04" db="EMBL/GenBank/DDBJ databases">
        <title>Friends and foes A comparative genomics study of 23 Aspergillus species from section Flavi.</title>
        <authorList>
            <consortium name="DOE Joint Genome Institute"/>
            <person name="Kjaerbolling I."/>
            <person name="Vesth T."/>
            <person name="Frisvad J.C."/>
            <person name="Nybo J.L."/>
            <person name="Theobald S."/>
            <person name="Kildgaard S."/>
            <person name="Isbrandt T."/>
            <person name="Kuo A."/>
            <person name="Sato A."/>
            <person name="Lyhne E.K."/>
            <person name="Kogle M.E."/>
            <person name="Wiebenga A."/>
            <person name="Kun R.S."/>
            <person name="Lubbers R.J."/>
            <person name="Makela M.R."/>
            <person name="Barry K."/>
            <person name="Chovatia M."/>
            <person name="Clum A."/>
            <person name="Daum C."/>
            <person name="Haridas S."/>
            <person name="He G."/>
            <person name="LaButti K."/>
            <person name="Lipzen A."/>
            <person name="Mondo S."/>
            <person name="Riley R."/>
            <person name="Salamov A."/>
            <person name="Simmons B.A."/>
            <person name="Magnuson J.K."/>
            <person name="Henrissat B."/>
            <person name="Mortensen U.H."/>
            <person name="Larsen T.O."/>
            <person name="Devries R.P."/>
            <person name="Grigoriev I.V."/>
            <person name="Machida M."/>
            <person name="Baker S.E."/>
            <person name="Andersen M.R."/>
        </authorList>
    </citation>
    <scope>NUCLEOTIDE SEQUENCE [LARGE SCALE GENOMIC DNA]</scope>
    <source>
        <strain evidence="2 3">CBS 117626</strain>
    </source>
</reference>
<dbReference type="OrthoDB" id="4367324at2759"/>
<sequence length="435" mass="48117">MPSHSLRDYLTRENPTLDSSKSLDGRPTKCEEKAFTEITDWRDFNIDTMNNCYGDVLDRHWVDPLPGISPGLTGLEKEIFDEDSFEHLMTRSIVSQVNEGLGRALDDICPDISGIVINMTRGGRARKSKNPTANTSSTTKFPDWAGAQTAVGGYLNLCPGETKLSKKWSSNTSERDEWYWPLYQITTYCADVWNTRYGYIVTQEEMVAVRISRQPIESGIALTRSPRQPIPPGAGSLVPRQALASDEESPSSSQQESEDGSDISFTSDGLSAMSLDNTEESSGQLSEPSQEQQNSPPVRHQTSSSPYRDDGKEVEYVLEMKSIPWTAHGDGILTAKLALWWLHMMAAAPGCDISIAEGGYASLNTWMKDGESYRHSSTGRISKSHPTDATSISRPSRFSTPPRFQEEIDVSFTNSSSLSSVPENLQTPPEMGLKH</sequence>
<proteinExistence type="predicted"/>
<evidence type="ECO:0000256" key="1">
    <source>
        <dbReference type="SAM" id="MobiDB-lite"/>
    </source>
</evidence>
<gene>
    <name evidence="2" type="ORF">BDV40DRAFT_263942</name>
</gene>
<feature type="compositionally biased region" description="Polar residues" evidence="1">
    <location>
        <begin position="387"/>
        <end position="399"/>
    </location>
</feature>
<dbReference type="EMBL" id="ML738622">
    <property type="protein sequence ID" value="KAE8162990.1"/>
    <property type="molecule type" value="Genomic_DNA"/>
</dbReference>
<feature type="compositionally biased region" description="Basic and acidic residues" evidence="1">
    <location>
        <begin position="1"/>
        <end position="11"/>
    </location>
</feature>
<evidence type="ECO:0000313" key="3">
    <source>
        <dbReference type="Proteomes" id="UP000326950"/>
    </source>
</evidence>
<feature type="compositionally biased region" description="Polar residues" evidence="1">
    <location>
        <begin position="265"/>
        <end position="306"/>
    </location>
</feature>
<dbReference type="Proteomes" id="UP000326950">
    <property type="component" value="Unassembled WGS sequence"/>
</dbReference>